<reference evidence="5 6" key="1">
    <citation type="submission" date="2024-02" db="EMBL/GenBank/DDBJ databases">
        <title>Chromosome-scale genome assembly of the rough periwinkle Littorina saxatilis.</title>
        <authorList>
            <person name="De Jode A."/>
            <person name="Faria R."/>
            <person name="Formenti G."/>
            <person name="Sims Y."/>
            <person name="Smith T.P."/>
            <person name="Tracey A."/>
            <person name="Wood J.M.D."/>
            <person name="Zagrodzka Z.B."/>
            <person name="Johannesson K."/>
            <person name="Butlin R.K."/>
            <person name="Leder E.H."/>
        </authorList>
    </citation>
    <scope>NUCLEOTIDE SEQUENCE [LARGE SCALE GENOMIC DNA]</scope>
    <source>
        <strain evidence="5">Snail1</strain>
        <tissue evidence="5">Muscle</tissue>
    </source>
</reference>
<dbReference type="GO" id="GO:0005763">
    <property type="term" value="C:mitochondrial small ribosomal subunit"/>
    <property type="evidence" value="ECO:0007669"/>
    <property type="project" value="TreeGrafter"/>
</dbReference>
<dbReference type="InterPro" id="IPR036870">
    <property type="entry name" value="Ribosomal_bS18_sf"/>
</dbReference>
<feature type="region of interest" description="Disordered" evidence="4">
    <location>
        <begin position="45"/>
        <end position="64"/>
    </location>
</feature>
<accession>A0AAN9BQJ3</accession>
<organism evidence="5 6">
    <name type="scientific">Littorina saxatilis</name>
    <dbReference type="NCBI Taxonomy" id="31220"/>
    <lineage>
        <taxon>Eukaryota</taxon>
        <taxon>Metazoa</taxon>
        <taxon>Spiralia</taxon>
        <taxon>Lophotrochozoa</taxon>
        <taxon>Mollusca</taxon>
        <taxon>Gastropoda</taxon>
        <taxon>Caenogastropoda</taxon>
        <taxon>Littorinimorpha</taxon>
        <taxon>Littorinoidea</taxon>
        <taxon>Littorinidae</taxon>
        <taxon>Littorina</taxon>
    </lineage>
</organism>
<evidence type="ECO:0000256" key="3">
    <source>
        <dbReference type="ARBA" id="ARBA00023274"/>
    </source>
</evidence>
<sequence>MAAPCNLLRSVGSKVLAYSRLTRDRPVTVLSSQWRRLPVACTGQRFQHSESSSPTETAGSTAAEAEKARIVIDNNLISKLLKDMEDNQPVSSMPDPFQKAHKKCILCQYNLDVNYKNVRLLSQFVSPYTGRIYGRAVTGLCIPMQKQVARAVKQSRVAGYMPYMFKKSEYLKDPRLFDPFKPAK</sequence>
<dbReference type="PANTHER" id="PTHR13479:SF40">
    <property type="entry name" value="SMALL RIBOSOMAL SUBUNIT PROTEIN BS18M"/>
    <property type="match status" value="1"/>
</dbReference>
<dbReference type="SUPFAM" id="SSF46911">
    <property type="entry name" value="Ribosomal protein S18"/>
    <property type="match status" value="1"/>
</dbReference>
<dbReference type="InterPro" id="IPR001648">
    <property type="entry name" value="Ribosomal_bS18"/>
</dbReference>
<keyword evidence="6" id="KW-1185">Reference proteome</keyword>
<dbReference type="GO" id="GO:0003735">
    <property type="term" value="F:structural constituent of ribosome"/>
    <property type="evidence" value="ECO:0007669"/>
    <property type="project" value="InterPro"/>
</dbReference>
<dbReference type="Proteomes" id="UP001374579">
    <property type="component" value="Unassembled WGS sequence"/>
</dbReference>
<keyword evidence="2" id="KW-0689">Ribosomal protein</keyword>
<dbReference type="AlphaFoldDB" id="A0AAN9BQJ3"/>
<dbReference type="Pfam" id="PF01084">
    <property type="entry name" value="Ribosomal_S18"/>
    <property type="match status" value="1"/>
</dbReference>
<comment type="similarity">
    <text evidence="1">Belongs to the bacterial ribosomal protein bS18 family.</text>
</comment>
<gene>
    <name evidence="5" type="ORF">V1264_013530</name>
</gene>
<dbReference type="PANTHER" id="PTHR13479">
    <property type="entry name" value="30S RIBOSOMAL PROTEIN S18"/>
    <property type="match status" value="1"/>
</dbReference>
<evidence type="ECO:0000313" key="5">
    <source>
        <dbReference type="EMBL" id="KAK7109499.1"/>
    </source>
</evidence>
<feature type="compositionally biased region" description="Low complexity" evidence="4">
    <location>
        <begin position="49"/>
        <end position="63"/>
    </location>
</feature>
<comment type="caution">
    <text evidence="5">The sequence shown here is derived from an EMBL/GenBank/DDBJ whole genome shotgun (WGS) entry which is preliminary data.</text>
</comment>
<dbReference type="NCBIfam" id="TIGR00165">
    <property type="entry name" value="S18"/>
    <property type="match status" value="1"/>
</dbReference>
<proteinExistence type="inferred from homology"/>
<name>A0AAN9BQJ3_9CAEN</name>
<evidence type="ECO:0000256" key="2">
    <source>
        <dbReference type="ARBA" id="ARBA00022980"/>
    </source>
</evidence>
<evidence type="ECO:0000256" key="4">
    <source>
        <dbReference type="SAM" id="MobiDB-lite"/>
    </source>
</evidence>
<evidence type="ECO:0000256" key="1">
    <source>
        <dbReference type="ARBA" id="ARBA00005589"/>
    </source>
</evidence>
<keyword evidence="3" id="KW-0687">Ribonucleoprotein</keyword>
<dbReference type="EMBL" id="JBAMIC010000003">
    <property type="protein sequence ID" value="KAK7109499.1"/>
    <property type="molecule type" value="Genomic_DNA"/>
</dbReference>
<dbReference type="Gene3D" id="4.10.640.10">
    <property type="entry name" value="Ribosomal protein S18"/>
    <property type="match status" value="1"/>
</dbReference>
<dbReference type="GO" id="GO:0070181">
    <property type="term" value="F:small ribosomal subunit rRNA binding"/>
    <property type="evidence" value="ECO:0007669"/>
    <property type="project" value="TreeGrafter"/>
</dbReference>
<evidence type="ECO:0000313" key="6">
    <source>
        <dbReference type="Proteomes" id="UP001374579"/>
    </source>
</evidence>
<dbReference type="GO" id="GO:0032543">
    <property type="term" value="P:mitochondrial translation"/>
    <property type="evidence" value="ECO:0007669"/>
    <property type="project" value="TreeGrafter"/>
</dbReference>
<protein>
    <submittedName>
        <fullName evidence="5">Uncharacterized protein</fullName>
    </submittedName>
</protein>